<proteinExistence type="predicted"/>
<accession>A0ACB5R9Q1</accession>
<protein>
    <submittedName>
        <fullName evidence="1">Uncharacterized protein</fullName>
    </submittedName>
</protein>
<name>A0ACB5R9Q1_9CLOT</name>
<gene>
    <name evidence="1" type="ORF">rsdtw13_10880</name>
</gene>
<evidence type="ECO:0000313" key="2">
    <source>
        <dbReference type="Proteomes" id="UP001058074"/>
    </source>
</evidence>
<comment type="caution">
    <text evidence="1">The sequence shown here is derived from an EMBL/GenBank/DDBJ whole genome shotgun (WGS) entry which is preliminary data.</text>
</comment>
<sequence>MLKKELLEKIKDLKDEDEVKEIEGLAKSSELDVNKLTLEDFKQILENNKEIKGYNQSQIDSAVSKGVESFKTKKMPTYIEEAIKAKSNEGKTPEQLKLEELQNQLDSMQKEKTRAEMQNKFTKVLGEKGLSTDLIDFVLGNDDDSTNANIEKIGSIITSLTDNKVKDKLSNSSYVPPKSENNTNTITKEQFNKMGYKEKLNLYKTDQETYNNLINEGDR</sequence>
<reference evidence="1" key="1">
    <citation type="journal article" date="2025" name="Int. J. Syst. Evol. Microbiol.">
        <title>Inconstantimicrobium mannanitabidum sp. nov., a novel member of the family Clostridiaceae isolated from anoxic soil under the treatment of reductive soil disinfestation.</title>
        <authorList>
            <person name="Ueki A."/>
            <person name="Tonouchi A."/>
            <person name="Honma S."/>
            <person name="Kaku N."/>
            <person name="Ueki K."/>
        </authorList>
    </citation>
    <scope>NUCLEOTIDE SEQUENCE</scope>
    <source>
        <strain evidence="1">TW13</strain>
    </source>
</reference>
<evidence type="ECO:0000313" key="1">
    <source>
        <dbReference type="EMBL" id="GKX65830.1"/>
    </source>
</evidence>
<dbReference type="Proteomes" id="UP001058074">
    <property type="component" value="Unassembled WGS sequence"/>
</dbReference>
<organism evidence="1 2">
    <name type="scientific">Inconstantimicrobium mannanitabidum</name>
    <dbReference type="NCBI Taxonomy" id="1604901"/>
    <lineage>
        <taxon>Bacteria</taxon>
        <taxon>Bacillati</taxon>
        <taxon>Bacillota</taxon>
        <taxon>Clostridia</taxon>
        <taxon>Eubacteriales</taxon>
        <taxon>Clostridiaceae</taxon>
        <taxon>Inconstantimicrobium</taxon>
    </lineage>
</organism>
<dbReference type="EMBL" id="BROD01000001">
    <property type="protein sequence ID" value="GKX65830.1"/>
    <property type="molecule type" value="Genomic_DNA"/>
</dbReference>
<keyword evidence="2" id="KW-1185">Reference proteome</keyword>